<feature type="signal peptide" evidence="1">
    <location>
        <begin position="1"/>
        <end position="21"/>
    </location>
</feature>
<evidence type="ECO:0000313" key="2">
    <source>
        <dbReference type="EMBL" id="APZ95590.1"/>
    </source>
</evidence>
<organism evidence="2 3">
    <name type="scientific">Fuerstiella marisgermanici</name>
    <dbReference type="NCBI Taxonomy" id="1891926"/>
    <lineage>
        <taxon>Bacteria</taxon>
        <taxon>Pseudomonadati</taxon>
        <taxon>Planctomycetota</taxon>
        <taxon>Planctomycetia</taxon>
        <taxon>Planctomycetales</taxon>
        <taxon>Planctomycetaceae</taxon>
        <taxon>Fuerstiella</taxon>
    </lineage>
</organism>
<dbReference type="RefSeq" id="WP_077026734.1">
    <property type="nucleotide sequence ID" value="NZ_CP017641.1"/>
</dbReference>
<accession>A0A1P8WNG0</accession>
<dbReference type="InterPro" id="IPR013424">
    <property type="entry name" value="Ice-binding_C"/>
</dbReference>
<proteinExistence type="predicted"/>
<name>A0A1P8WNG0_9PLAN</name>
<reference evidence="2 3" key="1">
    <citation type="journal article" date="2016" name="Front. Microbiol.">
        <title>Fuerstia marisgermanicae gen. nov., sp. nov., an Unusual Member of the Phylum Planctomycetes from the German Wadden Sea.</title>
        <authorList>
            <person name="Kohn T."/>
            <person name="Heuer A."/>
            <person name="Jogler M."/>
            <person name="Vollmers J."/>
            <person name="Boedeker C."/>
            <person name="Bunk B."/>
            <person name="Rast P."/>
            <person name="Borchert D."/>
            <person name="Glockner I."/>
            <person name="Freese H.M."/>
            <person name="Klenk H.P."/>
            <person name="Overmann J."/>
            <person name="Kaster A.K."/>
            <person name="Rohde M."/>
            <person name="Wiegand S."/>
            <person name="Jogler C."/>
        </authorList>
    </citation>
    <scope>NUCLEOTIDE SEQUENCE [LARGE SCALE GENOMIC DNA]</scope>
    <source>
        <strain evidence="2 3">NH11</strain>
    </source>
</reference>
<keyword evidence="3" id="KW-1185">Reference proteome</keyword>
<feature type="chain" id="PRO_5012614087" description="PEP-CTERM protein-sorting domain-containing protein" evidence="1">
    <location>
        <begin position="22"/>
        <end position="232"/>
    </location>
</feature>
<protein>
    <recommendedName>
        <fullName evidence="4">PEP-CTERM protein-sorting domain-containing protein</fullName>
    </recommendedName>
</protein>
<dbReference type="EMBL" id="CP017641">
    <property type="protein sequence ID" value="APZ95590.1"/>
    <property type="molecule type" value="Genomic_DNA"/>
</dbReference>
<dbReference type="Proteomes" id="UP000187735">
    <property type="component" value="Chromosome"/>
</dbReference>
<gene>
    <name evidence="2" type="ORF">Fuma_05249</name>
</gene>
<evidence type="ECO:0000313" key="3">
    <source>
        <dbReference type="Proteomes" id="UP000187735"/>
    </source>
</evidence>
<dbReference type="AlphaFoldDB" id="A0A1P8WNG0"/>
<sequence length="232" mass="24371" precursor="true">MRCSLLIALLLTPGVARNSYADVVFSQDFGGTLGAMETISGFGTGQFQLSGGTLNQGAGFGNNMYTYYEVSDIDLTGFSSASLTFAFTAQNLDGIDVGFNALASLTPLDPFNNNSKPTPGVAVNLLEPDGPSAMQYIDGPPQPRLEIGIRNYGGNAATSSLASFDLTQFAGNSGLNIRLQFGTNNSFTPGTGMVIDNLSIEGTAVPEPSSYAALSLIAIAFFGCRRRFQARN</sequence>
<keyword evidence="1" id="KW-0732">Signal</keyword>
<evidence type="ECO:0008006" key="4">
    <source>
        <dbReference type="Google" id="ProtNLM"/>
    </source>
</evidence>
<evidence type="ECO:0000256" key="1">
    <source>
        <dbReference type="SAM" id="SignalP"/>
    </source>
</evidence>
<dbReference type="KEGG" id="fmr:Fuma_05249"/>
<dbReference type="NCBIfam" id="TIGR02595">
    <property type="entry name" value="PEP_CTERM"/>
    <property type="match status" value="1"/>
</dbReference>